<feature type="chain" id="PRO_5046677828" evidence="1">
    <location>
        <begin position="18"/>
        <end position="50"/>
    </location>
</feature>
<keyword evidence="1" id="KW-0732">Signal</keyword>
<proteinExistence type="predicted"/>
<feature type="signal peptide" evidence="1">
    <location>
        <begin position="1"/>
        <end position="17"/>
    </location>
</feature>
<evidence type="ECO:0000313" key="2">
    <source>
        <dbReference type="EMBL" id="MFL9923542.1"/>
    </source>
</evidence>
<protein>
    <submittedName>
        <fullName evidence="2">Uncharacterized protein</fullName>
    </submittedName>
</protein>
<reference evidence="2 3" key="1">
    <citation type="journal article" date="2024" name="Chem. Sci.">
        <title>Discovery of megapolipeptins by genome mining of a Burkholderiales bacteria collection.</title>
        <authorList>
            <person name="Paulo B.S."/>
            <person name="Recchia M.J.J."/>
            <person name="Lee S."/>
            <person name="Fergusson C.H."/>
            <person name="Romanowski S.B."/>
            <person name="Hernandez A."/>
            <person name="Krull N."/>
            <person name="Liu D.Y."/>
            <person name="Cavanagh H."/>
            <person name="Bos A."/>
            <person name="Gray C.A."/>
            <person name="Murphy B.T."/>
            <person name="Linington R.G."/>
            <person name="Eustaquio A.S."/>
        </authorList>
    </citation>
    <scope>NUCLEOTIDE SEQUENCE [LARGE SCALE GENOMIC DNA]</scope>
    <source>
        <strain evidence="2 3">RL21-008-BIB-A</strain>
    </source>
</reference>
<evidence type="ECO:0000256" key="1">
    <source>
        <dbReference type="SAM" id="SignalP"/>
    </source>
</evidence>
<organism evidence="2 3">
    <name type="scientific">Herbaspirillum lusitanum</name>
    <dbReference type="NCBI Taxonomy" id="213312"/>
    <lineage>
        <taxon>Bacteria</taxon>
        <taxon>Pseudomonadati</taxon>
        <taxon>Pseudomonadota</taxon>
        <taxon>Betaproteobacteria</taxon>
        <taxon>Burkholderiales</taxon>
        <taxon>Oxalobacteraceae</taxon>
        <taxon>Herbaspirillum</taxon>
    </lineage>
</organism>
<evidence type="ECO:0000313" key="3">
    <source>
        <dbReference type="Proteomes" id="UP001629246"/>
    </source>
</evidence>
<sequence>MRAMPVIFLLLTIFATAACQRKDVTPPKPVTSSLDATRIMVGVDIGSLFA</sequence>
<accession>A0ABW9A590</accession>
<gene>
    <name evidence="2" type="ORF">PQR62_04655</name>
</gene>
<dbReference type="Proteomes" id="UP001629246">
    <property type="component" value="Unassembled WGS sequence"/>
</dbReference>
<dbReference type="RefSeq" id="WP_408155293.1">
    <property type="nucleotide sequence ID" value="NZ_JAQQFM010000002.1"/>
</dbReference>
<name>A0ABW9A590_9BURK</name>
<comment type="caution">
    <text evidence="2">The sequence shown here is derived from an EMBL/GenBank/DDBJ whole genome shotgun (WGS) entry which is preliminary data.</text>
</comment>
<dbReference type="PROSITE" id="PS51257">
    <property type="entry name" value="PROKAR_LIPOPROTEIN"/>
    <property type="match status" value="1"/>
</dbReference>
<dbReference type="EMBL" id="JAQQFM010000002">
    <property type="protein sequence ID" value="MFL9923542.1"/>
    <property type="molecule type" value="Genomic_DNA"/>
</dbReference>
<keyword evidence="3" id="KW-1185">Reference proteome</keyword>